<dbReference type="HOGENOM" id="CLU_672190_0_0_7"/>
<sequence length="409" mass="45117">MNRTCRLLVERLLRILTLVLRSYTRYQWRPASLPVHSIDIIDYIDDVPARKPAPTNTANPKSALILAIPLIVAFLFHPSPLQAHELGTSDSVPTSARGFISSNILAIPRIADLPRIDLSEIKYIPSLKSGYRRMGMHVSVPVPFEVSVPGTESYKGDSVNLGLPDVNLWIIEAGIEARITPSLKLFMSGSGNLVQNLATSFAGYVDSEPETRLRRKYPLDWLEVEGGFVYYFRPPIGLVAGLKWDHFDMTVKEPGVLSRVDVGSYKNVSLLASDVMSDLVLPYLGMEYAGEALKLRLIGNILGSAKVKVGTRFRADIAPSYDFLAQNIITMNSMAYFFEAGAEYRISIAASTHLSLWGKGGWMAASGGGRLESGYSTTHPNLIFGILEDRDVVYRRYNLAGGIAVNLTF</sequence>
<protein>
    <submittedName>
        <fullName evidence="1">Uncharacterized protein</fullName>
    </submittedName>
</protein>
<evidence type="ECO:0000313" key="1">
    <source>
        <dbReference type="EMBL" id="AFM23950.1"/>
    </source>
</evidence>
<dbReference type="RefSeq" id="WP_014809102.1">
    <property type="nucleotide sequence ID" value="NC_018025.1"/>
</dbReference>
<proteinExistence type="predicted"/>
<organism evidence="1 2">
    <name type="scientific">Desulfomonile tiedjei (strain ATCC 49306 / DSM 6799 / DCB-1)</name>
    <dbReference type="NCBI Taxonomy" id="706587"/>
    <lineage>
        <taxon>Bacteria</taxon>
        <taxon>Pseudomonadati</taxon>
        <taxon>Thermodesulfobacteriota</taxon>
        <taxon>Desulfomonilia</taxon>
        <taxon>Desulfomonilales</taxon>
        <taxon>Desulfomonilaceae</taxon>
        <taxon>Desulfomonile</taxon>
    </lineage>
</organism>
<dbReference type="EMBL" id="CP003360">
    <property type="protein sequence ID" value="AFM23950.1"/>
    <property type="molecule type" value="Genomic_DNA"/>
</dbReference>
<keyword evidence="2" id="KW-1185">Reference proteome</keyword>
<dbReference type="Proteomes" id="UP000006055">
    <property type="component" value="Chromosome"/>
</dbReference>
<dbReference type="KEGG" id="dti:Desti_1237"/>
<reference evidence="2" key="1">
    <citation type="submission" date="2012-06" db="EMBL/GenBank/DDBJ databases">
        <title>Complete sequence of chromosome of Desulfomonile tiedjei DSM 6799.</title>
        <authorList>
            <person name="Lucas S."/>
            <person name="Copeland A."/>
            <person name="Lapidus A."/>
            <person name="Glavina del Rio T."/>
            <person name="Dalin E."/>
            <person name="Tice H."/>
            <person name="Bruce D."/>
            <person name="Goodwin L."/>
            <person name="Pitluck S."/>
            <person name="Peters L."/>
            <person name="Ovchinnikova G."/>
            <person name="Zeytun A."/>
            <person name="Lu M."/>
            <person name="Kyrpides N."/>
            <person name="Mavromatis K."/>
            <person name="Ivanova N."/>
            <person name="Brettin T."/>
            <person name="Detter J.C."/>
            <person name="Han C."/>
            <person name="Larimer F."/>
            <person name="Land M."/>
            <person name="Hauser L."/>
            <person name="Markowitz V."/>
            <person name="Cheng J.-F."/>
            <person name="Hugenholtz P."/>
            <person name="Woyke T."/>
            <person name="Wu D."/>
            <person name="Spring S."/>
            <person name="Schroeder M."/>
            <person name="Brambilla E."/>
            <person name="Klenk H.-P."/>
            <person name="Eisen J.A."/>
        </authorList>
    </citation>
    <scope>NUCLEOTIDE SEQUENCE [LARGE SCALE GENOMIC DNA]</scope>
    <source>
        <strain evidence="2">ATCC 49306 / DSM 6799 / DCB-1</strain>
    </source>
</reference>
<name>I4C309_DESTA</name>
<dbReference type="AlphaFoldDB" id="I4C309"/>
<evidence type="ECO:0000313" key="2">
    <source>
        <dbReference type="Proteomes" id="UP000006055"/>
    </source>
</evidence>
<gene>
    <name evidence="1" type="ordered locus">Desti_1237</name>
</gene>
<accession>I4C309</accession>